<reference evidence="2" key="2">
    <citation type="journal article" date="2015" name="Data Brief">
        <title>Shoot transcriptome of the giant reed, Arundo donax.</title>
        <authorList>
            <person name="Barrero R.A."/>
            <person name="Guerrero F.D."/>
            <person name="Moolhuijzen P."/>
            <person name="Goolsby J.A."/>
            <person name="Tidwell J."/>
            <person name="Bellgard S.E."/>
            <person name="Bellgard M.I."/>
        </authorList>
    </citation>
    <scope>NUCLEOTIDE SEQUENCE</scope>
    <source>
        <tissue evidence="2">Shoot tissue taken approximately 20 cm above the soil surface</tissue>
    </source>
</reference>
<organism evidence="2">
    <name type="scientific">Arundo donax</name>
    <name type="common">Giant reed</name>
    <name type="synonym">Donax arundinaceus</name>
    <dbReference type="NCBI Taxonomy" id="35708"/>
    <lineage>
        <taxon>Eukaryota</taxon>
        <taxon>Viridiplantae</taxon>
        <taxon>Streptophyta</taxon>
        <taxon>Embryophyta</taxon>
        <taxon>Tracheophyta</taxon>
        <taxon>Spermatophyta</taxon>
        <taxon>Magnoliopsida</taxon>
        <taxon>Liliopsida</taxon>
        <taxon>Poales</taxon>
        <taxon>Poaceae</taxon>
        <taxon>PACMAD clade</taxon>
        <taxon>Arundinoideae</taxon>
        <taxon>Arundineae</taxon>
        <taxon>Arundo</taxon>
    </lineage>
</organism>
<evidence type="ECO:0000313" key="2">
    <source>
        <dbReference type="EMBL" id="JAD76272.1"/>
    </source>
</evidence>
<reference evidence="2" key="1">
    <citation type="submission" date="2014-09" db="EMBL/GenBank/DDBJ databases">
        <authorList>
            <person name="Magalhaes I.L.F."/>
            <person name="Oliveira U."/>
            <person name="Santos F.R."/>
            <person name="Vidigal T.H.D.A."/>
            <person name="Brescovit A.D."/>
            <person name="Santos A.J."/>
        </authorList>
    </citation>
    <scope>NUCLEOTIDE SEQUENCE</scope>
    <source>
        <tissue evidence="2">Shoot tissue taken approximately 20 cm above the soil surface</tissue>
    </source>
</reference>
<keyword evidence="1" id="KW-1133">Transmembrane helix</keyword>
<feature type="transmembrane region" description="Helical" evidence="1">
    <location>
        <begin position="12"/>
        <end position="35"/>
    </location>
</feature>
<accession>A0A0A9CXP7</accession>
<sequence>MLIFCNRMEDRQIYFSDIMMLTILILCFCITLNLFDFRITLSLKEMPFLLLHF</sequence>
<keyword evidence="1" id="KW-0812">Transmembrane</keyword>
<dbReference type="EMBL" id="GBRH01221623">
    <property type="protein sequence ID" value="JAD76272.1"/>
    <property type="molecule type" value="Transcribed_RNA"/>
</dbReference>
<proteinExistence type="predicted"/>
<dbReference type="AlphaFoldDB" id="A0A0A9CXP7"/>
<protein>
    <submittedName>
        <fullName evidence="2">Uncharacterized protein</fullName>
    </submittedName>
</protein>
<keyword evidence="1" id="KW-0472">Membrane</keyword>
<name>A0A0A9CXP7_ARUDO</name>
<evidence type="ECO:0000256" key="1">
    <source>
        <dbReference type="SAM" id="Phobius"/>
    </source>
</evidence>